<accession>A0AAW1XJZ6</accession>
<evidence type="ECO:0000256" key="4">
    <source>
        <dbReference type="SAM" id="SignalP"/>
    </source>
</evidence>
<dbReference type="Pfam" id="PF01453">
    <property type="entry name" value="B_lectin"/>
    <property type="match status" value="1"/>
</dbReference>
<dbReference type="EMBL" id="JBEDUW010000003">
    <property type="protein sequence ID" value="KAK9937017.1"/>
    <property type="molecule type" value="Genomic_DNA"/>
</dbReference>
<feature type="signal peptide" evidence="4">
    <location>
        <begin position="1"/>
        <end position="21"/>
    </location>
</feature>
<dbReference type="InterPro" id="IPR001480">
    <property type="entry name" value="Bulb-type_lectin_dom"/>
</dbReference>
<dbReference type="SMART" id="SM00108">
    <property type="entry name" value="B_lectin"/>
    <property type="match status" value="1"/>
</dbReference>
<dbReference type="PANTHER" id="PTHR32444:SF226">
    <property type="entry name" value="BULB-TYPE LECTIN DOMAIN-CONTAINING PROTEIN"/>
    <property type="match status" value="1"/>
</dbReference>
<dbReference type="InterPro" id="IPR036426">
    <property type="entry name" value="Bulb-type_lectin_dom_sf"/>
</dbReference>
<evidence type="ECO:0000313" key="7">
    <source>
        <dbReference type="Proteomes" id="UP001457282"/>
    </source>
</evidence>
<dbReference type="Proteomes" id="UP001457282">
    <property type="component" value="Unassembled WGS sequence"/>
</dbReference>
<dbReference type="Gene3D" id="2.90.10.10">
    <property type="entry name" value="Bulb-type lectin domain"/>
    <property type="match status" value="1"/>
</dbReference>
<evidence type="ECO:0000256" key="2">
    <source>
        <dbReference type="ARBA" id="ARBA00023157"/>
    </source>
</evidence>
<feature type="chain" id="PRO_5043632148" description="Bulb-type lectin domain-containing protein" evidence="4">
    <location>
        <begin position="22"/>
        <end position="213"/>
    </location>
</feature>
<dbReference type="PANTHER" id="PTHR32444">
    <property type="entry name" value="BULB-TYPE LECTIN DOMAIN-CONTAINING PROTEIN"/>
    <property type="match status" value="1"/>
</dbReference>
<dbReference type="SUPFAM" id="SSF51110">
    <property type="entry name" value="alpha-D-mannose-specific plant lectins"/>
    <property type="match status" value="1"/>
</dbReference>
<evidence type="ECO:0000256" key="3">
    <source>
        <dbReference type="ARBA" id="ARBA00023180"/>
    </source>
</evidence>
<comment type="caution">
    <text evidence="6">The sequence shown here is derived from an EMBL/GenBank/DDBJ whole genome shotgun (WGS) entry which is preliminary data.</text>
</comment>
<organism evidence="6 7">
    <name type="scientific">Rubus argutus</name>
    <name type="common">Southern blackberry</name>
    <dbReference type="NCBI Taxonomy" id="59490"/>
    <lineage>
        <taxon>Eukaryota</taxon>
        <taxon>Viridiplantae</taxon>
        <taxon>Streptophyta</taxon>
        <taxon>Embryophyta</taxon>
        <taxon>Tracheophyta</taxon>
        <taxon>Spermatophyta</taxon>
        <taxon>Magnoliopsida</taxon>
        <taxon>eudicotyledons</taxon>
        <taxon>Gunneridae</taxon>
        <taxon>Pentapetalae</taxon>
        <taxon>rosids</taxon>
        <taxon>fabids</taxon>
        <taxon>Rosales</taxon>
        <taxon>Rosaceae</taxon>
        <taxon>Rosoideae</taxon>
        <taxon>Rosoideae incertae sedis</taxon>
        <taxon>Rubus</taxon>
    </lineage>
</organism>
<reference evidence="6 7" key="1">
    <citation type="journal article" date="2023" name="G3 (Bethesda)">
        <title>A chromosome-length genome assembly and annotation of blackberry (Rubus argutus, cv. 'Hillquist').</title>
        <authorList>
            <person name="Bruna T."/>
            <person name="Aryal R."/>
            <person name="Dudchenko O."/>
            <person name="Sargent D.J."/>
            <person name="Mead D."/>
            <person name="Buti M."/>
            <person name="Cavallini A."/>
            <person name="Hytonen T."/>
            <person name="Andres J."/>
            <person name="Pham M."/>
            <person name="Weisz D."/>
            <person name="Mascagni F."/>
            <person name="Usai G."/>
            <person name="Natali L."/>
            <person name="Bassil N."/>
            <person name="Fernandez G.E."/>
            <person name="Lomsadze A."/>
            <person name="Armour M."/>
            <person name="Olukolu B."/>
            <person name="Poorten T."/>
            <person name="Britton C."/>
            <person name="Davik J."/>
            <person name="Ashrafi H."/>
            <person name="Aiden E.L."/>
            <person name="Borodovsky M."/>
            <person name="Worthington M."/>
        </authorList>
    </citation>
    <scope>NUCLEOTIDE SEQUENCE [LARGE SCALE GENOMIC DNA]</scope>
    <source>
        <strain evidence="6">PI 553951</strain>
    </source>
</reference>
<name>A0AAW1XJZ6_RUBAR</name>
<evidence type="ECO:0000313" key="6">
    <source>
        <dbReference type="EMBL" id="KAK9937017.1"/>
    </source>
</evidence>
<evidence type="ECO:0000259" key="5">
    <source>
        <dbReference type="PROSITE" id="PS50927"/>
    </source>
</evidence>
<keyword evidence="2" id="KW-1015">Disulfide bond</keyword>
<dbReference type="PROSITE" id="PS50927">
    <property type="entry name" value="BULB_LECTIN"/>
    <property type="match status" value="1"/>
</dbReference>
<sequence length="213" mass="24152">MARTVMNLIFLMLFSTTCCRAYDFTWGLARSVGDTLKPGDILNSSSCLVSASSNFILAFSKPVHLLDTYLCIWRNDSSSTWNANRLRPLLYPQGVLSWDEDGRRLRIIDPAGDPISLFKPSESTDYEISNTSTLMARLLDDGNLVVQELDVYRSTKVLWQSFDSPTDTLLPGMKLGVNRRTRRIWALKSWSTENSPNPGAFSLQWDPYARQLQ</sequence>
<protein>
    <recommendedName>
        <fullName evidence="5">Bulb-type lectin domain-containing protein</fullName>
    </recommendedName>
</protein>
<keyword evidence="1 4" id="KW-0732">Signal</keyword>
<keyword evidence="7" id="KW-1185">Reference proteome</keyword>
<evidence type="ECO:0000256" key="1">
    <source>
        <dbReference type="ARBA" id="ARBA00022729"/>
    </source>
</evidence>
<proteinExistence type="predicted"/>
<gene>
    <name evidence="6" type="ORF">M0R45_013835</name>
</gene>
<feature type="domain" description="Bulb-type lectin" evidence="5">
    <location>
        <begin position="33"/>
        <end position="159"/>
    </location>
</feature>
<dbReference type="AlphaFoldDB" id="A0AAW1XJZ6"/>
<keyword evidence="3" id="KW-0325">Glycoprotein</keyword>